<name>A0A811R125_9POAL</name>
<dbReference type="AlphaFoldDB" id="A0A811R125"/>
<sequence length="234" mass="25981">MAACTSTTQAEFGWTLMENHFKLMEEVSCMIRGPRPVSGMGRIRMALQSSQQGSRQDSVGEAKSLGGMLEVMVYWYGKKIDWAVLRRVTWPKGGRSGKCIVPVISILSYPVDIHTSGGVLKVDIIGLSCYSLKDLWTRKNKGLVLCGEEKNAYLIYSSEDNSELHIGPLTDDYLDVTDVMQRFLIAQHQEAPALFKHEGTFMVTSGCTSWAPNTVLSHMATSVMDLGRHWGTLV</sequence>
<dbReference type="InterPro" id="IPR023296">
    <property type="entry name" value="Glyco_hydro_beta-prop_sf"/>
</dbReference>
<dbReference type="SUPFAM" id="SSF75005">
    <property type="entry name" value="Arabinanase/levansucrase/invertase"/>
    <property type="match status" value="1"/>
</dbReference>
<accession>A0A811R125</accession>
<dbReference type="PANTHER" id="PTHR22925:SF57">
    <property type="entry name" value="HYDROLASE FAMILY PROTEIN 43, PUTATIVE, EXPRESSED-RELATED"/>
    <property type="match status" value="1"/>
</dbReference>
<dbReference type="PANTHER" id="PTHR22925">
    <property type="entry name" value="GLYCOSYL HYDROLASE 43 FAMILY MEMBER"/>
    <property type="match status" value="1"/>
</dbReference>
<comment type="caution">
    <text evidence="1">The sequence shown here is derived from an EMBL/GenBank/DDBJ whole genome shotgun (WGS) entry which is preliminary data.</text>
</comment>
<protein>
    <submittedName>
        <fullName evidence="1">Uncharacterized protein</fullName>
    </submittedName>
</protein>
<proteinExistence type="predicted"/>
<dbReference type="Proteomes" id="UP000604825">
    <property type="component" value="Unassembled WGS sequence"/>
</dbReference>
<dbReference type="OrthoDB" id="9970295at2759"/>
<gene>
    <name evidence="1" type="ORF">NCGR_LOCUS46167</name>
</gene>
<evidence type="ECO:0000313" key="2">
    <source>
        <dbReference type="Proteomes" id="UP000604825"/>
    </source>
</evidence>
<reference evidence="1" key="1">
    <citation type="submission" date="2020-10" db="EMBL/GenBank/DDBJ databases">
        <authorList>
            <person name="Han B."/>
            <person name="Lu T."/>
            <person name="Zhao Q."/>
            <person name="Huang X."/>
            <person name="Zhao Y."/>
        </authorList>
    </citation>
    <scope>NUCLEOTIDE SEQUENCE</scope>
</reference>
<evidence type="ECO:0000313" key="1">
    <source>
        <dbReference type="EMBL" id="CAD6262841.1"/>
    </source>
</evidence>
<dbReference type="Gene3D" id="2.115.10.20">
    <property type="entry name" value="Glycosyl hydrolase domain, family 43"/>
    <property type="match status" value="1"/>
</dbReference>
<dbReference type="EMBL" id="CAJGYO010000012">
    <property type="protein sequence ID" value="CAD6262841.1"/>
    <property type="molecule type" value="Genomic_DNA"/>
</dbReference>
<keyword evidence="2" id="KW-1185">Reference proteome</keyword>
<organism evidence="1 2">
    <name type="scientific">Miscanthus lutarioriparius</name>
    <dbReference type="NCBI Taxonomy" id="422564"/>
    <lineage>
        <taxon>Eukaryota</taxon>
        <taxon>Viridiplantae</taxon>
        <taxon>Streptophyta</taxon>
        <taxon>Embryophyta</taxon>
        <taxon>Tracheophyta</taxon>
        <taxon>Spermatophyta</taxon>
        <taxon>Magnoliopsida</taxon>
        <taxon>Liliopsida</taxon>
        <taxon>Poales</taxon>
        <taxon>Poaceae</taxon>
        <taxon>PACMAD clade</taxon>
        <taxon>Panicoideae</taxon>
        <taxon>Andropogonodae</taxon>
        <taxon>Andropogoneae</taxon>
        <taxon>Saccharinae</taxon>
        <taxon>Miscanthus</taxon>
    </lineage>
</organism>